<evidence type="ECO:0000313" key="3">
    <source>
        <dbReference type="EMBL" id="MBB3065794.1"/>
    </source>
</evidence>
<keyword evidence="3" id="KW-0670">Pyruvate</keyword>
<feature type="domain" description="Fumarylacetoacetase-like C-terminal" evidence="2">
    <location>
        <begin position="27"/>
        <end position="227"/>
    </location>
</feature>
<dbReference type="GO" id="GO:0034545">
    <property type="term" value="F:fumarylpyruvate hydrolase activity"/>
    <property type="evidence" value="ECO:0007669"/>
    <property type="project" value="UniProtKB-EC"/>
</dbReference>
<dbReference type="Gene3D" id="3.90.850.10">
    <property type="entry name" value="Fumarylacetoacetase-like, C-terminal domain"/>
    <property type="match status" value="1"/>
</dbReference>
<dbReference type="PANTHER" id="PTHR11820">
    <property type="entry name" value="ACYLPYRUVASE"/>
    <property type="match status" value="1"/>
</dbReference>
<dbReference type="EMBL" id="JACHXA010000005">
    <property type="protein sequence ID" value="MBB3065794.1"/>
    <property type="molecule type" value="Genomic_DNA"/>
</dbReference>
<dbReference type="RefSeq" id="WP_183416617.1">
    <property type="nucleotide sequence ID" value="NZ_JACHXA010000005.1"/>
</dbReference>
<dbReference type="InterPro" id="IPR011234">
    <property type="entry name" value="Fumarylacetoacetase-like_C"/>
</dbReference>
<accession>A0A839SVR6</accession>
<keyword evidence="4" id="KW-1185">Reference proteome</keyword>
<comment type="caution">
    <text evidence="3">The sequence shown here is derived from an EMBL/GenBank/DDBJ whole genome shotgun (WGS) entry which is preliminary data.</text>
</comment>
<organism evidence="3 4">
    <name type="scientific">Limibacillus halophilus</name>
    <dbReference type="NCBI Taxonomy" id="1579333"/>
    <lineage>
        <taxon>Bacteria</taxon>
        <taxon>Pseudomonadati</taxon>
        <taxon>Pseudomonadota</taxon>
        <taxon>Alphaproteobacteria</taxon>
        <taxon>Rhodospirillales</taxon>
        <taxon>Rhodovibrionaceae</taxon>
        <taxon>Limibacillus</taxon>
    </lineage>
</organism>
<dbReference type="GO" id="GO:0018773">
    <property type="term" value="F:acetylpyruvate hydrolase activity"/>
    <property type="evidence" value="ECO:0007669"/>
    <property type="project" value="TreeGrafter"/>
</dbReference>
<dbReference type="Proteomes" id="UP000581135">
    <property type="component" value="Unassembled WGS sequence"/>
</dbReference>
<evidence type="ECO:0000259" key="2">
    <source>
        <dbReference type="Pfam" id="PF01557"/>
    </source>
</evidence>
<protein>
    <submittedName>
        <fullName evidence="3">Fumarylpyruvate hydrolase</fullName>
        <ecNumber evidence="3">3.7.1.20</ecNumber>
    </submittedName>
</protein>
<dbReference type="Pfam" id="PF01557">
    <property type="entry name" value="FAA_hydrolase"/>
    <property type="match status" value="1"/>
</dbReference>
<dbReference type="EC" id="3.7.1.20" evidence="3"/>
<name>A0A839SVR6_9PROT</name>
<reference evidence="3 4" key="1">
    <citation type="submission" date="2020-08" db="EMBL/GenBank/DDBJ databases">
        <title>Genomic Encyclopedia of Type Strains, Phase III (KMG-III): the genomes of soil and plant-associated and newly described type strains.</title>
        <authorList>
            <person name="Whitman W."/>
        </authorList>
    </citation>
    <scope>NUCLEOTIDE SEQUENCE [LARGE SCALE GENOMIC DNA]</scope>
    <source>
        <strain evidence="3 4">CECT 8803</strain>
    </source>
</reference>
<keyword evidence="3" id="KW-0378">Hydrolase</keyword>
<proteinExistence type="predicted"/>
<dbReference type="InterPro" id="IPR036663">
    <property type="entry name" value="Fumarylacetoacetase_C_sf"/>
</dbReference>
<gene>
    <name evidence="3" type="ORF">FHR98_002090</name>
</gene>
<evidence type="ECO:0000256" key="1">
    <source>
        <dbReference type="ARBA" id="ARBA00022723"/>
    </source>
</evidence>
<sequence>MKTVLPLWDNPSLPVAGNDAVFPVHNIYCVGRNYADHVREMGHDPDREDPFFFMKPPSALVQHGNTFAYPPGTQDLHHEVELVAAIAKGGRNIPLDAAMGHLFGFAVGIDLTRRDLQAVAKSKGRPWEVGKVFDGAAPCGTLLPLDQSGSMERGRIALTVNGELRQEGDVGQMIWKLPEIVSKLSELFTLHAGDLIFTGTPAGVSALVPGDRLEATVEGIPALAVTVGKPA</sequence>
<keyword evidence="1" id="KW-0479">Metal-binding</keyword>
<dbReference type="AlphaFoldDB" id="A0A839SVR6"/>
<dbReference type="PANTHER" id="PTHR11820:SF90">
    <property type="entry name" value="FLUTATHIONE S-TRANSFERASE"/>
    <property type="match status" value="1"/>
</dbReference>
<evidence type="ECO:0000313" key="4">
    <source>
        <dbReference type="Proteomes" id="UP000581135"/>
    </source>
</evidence>
<dbReference type="SUPFAM" id="SSF56529">
    <property type="entry name" value="FAH"/>
    <property type="match status" value="1"/>
</dbReference>
<dbReference type="GO" id="GO:0046872">
    <property type="term" value="F:metal ion binding"/>
    <property type="evidence" value="ECO:0007669"/>
    <property type="project" value="UniProtKB-KW"/>
</dbReference>